<dbReference type="FunFam" id="3.40.50.300:FF:001255">
    <property type="entry name" value="DNA polymerase III subunit delta"/>
    <property type="match status" value="1"/>
</dbReference>
<dbReference type="PANTHER" id="PTHR11669:SF8">
    <property type="entry name" value="DNA POLYMERASE III SUBUNIT DELTA"/>
    <property type="match status" value="1"/>
</dbReference>
<organism evidence="1 2">
    <name type="scientific">Secundilactobacillus similis DSM 23365 = JCM 2765</name>
    <dbReference type="NCBI Taxonomy" id="1423804"/>
    <lineage>
        <taxon>Bacteria</taxon>
        <taxon>Bacillati</taxon>
        <taxon>Bacillota</taxon>
        <taxon>Bacilli</taxon>
        <taxon>Lactobacillales</taxon>
        <taxon>Lactobacillaceae</taxon>
        <taxon>Secundilactobacillus</taxon>
    </lineage>
</organism>
<dbReference type="SUPFAM" id="SSF52540">
    <property type="entry name" value="P-loop containing nucleoside triphosphate hydrolases"/>
    <property type="match status" value="1"/>
</dbReference>
<dbReference type="STRING" id="1423804.FD14_GL002675"/>
<dbReference type="GO" id="GO:0008408">
    <property type="term" value="F:3'-5' exonuclease activity"/>
    <property type="evidence" value="ECO:0007669"/>
    <property type="project" value="InterPro"/>
</dbReference>
<accession>A0A0R2EXV7</accession>
<dbReference type="RefSeq" id="WP_057152393.1">
    <property type="nucleotide sequence ID" value="NZ_AYZM01000175.1"/>
</dbReference>
<dbReference type="AlphaFoldDB" id="A0A0R2EXV7"/>
<keyword evidence="2" id="KW-1185">Reference proteome</keyword>
<dbReference type="OrthoDB" id="9810148at2"/>
<dbReference type="PATRIC" id="fig|1423804.4.peg.2888"/>
<evidence type="ECO:0000313" key="1">
    <source>
        <dbReference type="EMBL" id="KRN16884.1"/>
    </source>
</evidence>
<dbReference type="Gene3D" id="3.40.50.300">
    <property type="entry name" value="P-loop containing nucleotide triphosphate hydrolases"/>
    <property type="match status" value="1"/>
</dbReference>
<dbReference type="GO" id="GO:0003887">
    <property type="term" value="F:DNA-directed DNA polymerase activity"/>
    <property type="evidence" value="ECO:0007669"/>
    <property type="project" value="InterPro"/>
</dbReference>
<dbReference type="InterPro" id="IPR004622">
    <property type="entry name" value="DNA_pol_HolB"/>
</dbReference>
<name>A0A0R2EXV7_9LACO</name>
<reference evidence="1 2" key="1">
    <citation type="journal article" date="2015" name="Genome Announc.">
        <title>Expanding the biotechnology potential of lactobacilli through comparative genomics of 213 strains and associated genera.</title>
        <authorList>
            <person name="Sun Z."/>
            <person name="Harris H.M."/>
            <person name="McCann A."/>
            <person name="Guo C."/>
            <person name="Argimon S."/>
            <person name="Zhang W."/>
            <person name="Yang X."/>
            <person name="Jeffery I.B."/>
            <person name="Cooney J.C."/>
            <person name="Kagawa T.F."/>
            <person name="Liu W."/>
            <person name="Song Y."/>
            <person name="Salvetti E."/>
            <person name="Wrobel A."/>
            <person name="Rasinkangas P."/>
            <person name="Parkhill J."/>
            <person name="Rea M.C."/>
            <person name="O'Sullivan O."/>
            <person name="Ritari J."/>
            <person name="Douillard F.P."/>
            <person name="Paul Ross R."/>
            <person name="Yang R."/>
            <person name="Briner A.E."/>
            <person name="Felis G.E."/>
            <person name="de Vos W.M."/>
            <person name="Barrangou R."/>
            <person name="Klaenhammer T.R."/>
            <person name="Caufield P.W."/>
            <person name="Cui Y."/>
            <person name="Zhang H."/>
            <person name="O'Toole P.W."/>
        </authorList>
    </citation>
    <scope>NUCLEOTIDE SEQUENCE [LARGE SCALE GENOMIC DNA]</scope>
    <source>
        <strain evidence="1 2">DSM 23365</strain>
    </source>
</reference>
<dbReference type="InterPro" id="IPR050238">
    <property type="entry name" value="DNA_Rep/Repair_Clamp_Loader"/>
</dbReference>
<dbReference type="NCBIfam" id="NF005972">
    <property type="entry name" value="PRK08058.1"/>
    <property type="match status" value="1"/>
</dbReference>
<dbReference type="EMBL" id="AYZM01000175">
    <property type="protein sequence ID" value="KRN16884.1"/>
    <property type="molecule type" value="Genomic_DNA"/>
</dbReference>
<dbReference type="Pfam" id="PF13177">
    <property type="entry name" value="DNA_pol3_delta2"/>
    <property type="match status" value="1"/>
</dbReference>
<comment type="caution">
    <text evidence="1">The sequence shown here is derived from an EMBL/GenBank/DDBJ whole genome shotgun (WGS) entry which is preliminary data.</text>
</comment>
<dbReference type="GO" id="GO:0006261">
    <property type="term" value="P:DNA-templated DNA replication"/>
    <property type="evidence" value="ECO:0007669"/>
    <property type="project" value="TreeGrafter"/>
</dbReference>
<evidence type="ECO:0000313" key="2">
    <source>
        <dbReference type="Proteomes" id="UP000051442"/>
    </source>
</evidence>
<dbReference type="InterPro" id="IPR027417">
    <property type="entry name" value="P-loop_NTPase"/>
</dbReference>
<dbReference type="PANTHER" id="PTHR11669">
    <property type="entry name" value="REPLICATION FACTOR C / DNA POLYMERASE III GAMMA-TAU SUBUNIT"/>
    <property type="match status" value="1"/>
</dbReference>
<dbReference type="Proteomes" id="UP000051442">
    <property type="component" value="Unassembled WGS sequence"/>
</dbReference>
<proteinExistence type="predicted"/>
<protein>
    <submittedName>
        <fullName evidence="1">DNA polymerase III subunit delta</fullName>
    </submittedName>
</protein>
<gene>
    <name evidence="1" type="ORF">FD14_GL002675</name>
</gene>
<dbReference type="NCBIfam" id="TIGR00678">
    <property type="entry name" value="holB"/>
    <property type="match status" value="1"/>
</dbReference>
<sequence>MTVEVDSQLNTVQEATQKQPVLAAHFMRLVATQRLSHAYLLAGQTGCGKRAVAQMVAMRLFCEHPTETGEPCGTCAECHRILSGDHPDVVMVQPDGQRIKVDQVRYIKDEFAKSPVEGAMKVFIIEGTETLTTSAANGLLKFIEEPVDNRVIFLLTTNKSLILPTIQSRAQVVEFSAIPTPVFAQTLRQQQVSENQIGLVSALTNSETDAMALVADNWVGDLQHELARWYGQLAKQDPMAFVTVQTGLVPLATDRNRQSVVLDALIVLWQTTLRLKYQTATETPAFPELTATMTTVAQSLTQKNLLAILTAALATKKALAGNLNFQTILETLTLNSLNLLAKS</sequence>